<evidence type="ECO:0000256" key="1">
    <source>
        <dbReference type="SAM" id="MobiDB-lite"/>
    </source>
</evidence>
<reference evidence="4" key="1">
    <citation type="journal article" date="2018" name="Nat. Microbiol.">
        <title>Leveraging single-cell genomics to expand the fungal tree of life.</title>
        <authorList>
            <person name="Ahrendt S.R."/>
            <person name="Quandt C.A."/>
            <person name="Ciobanu D."/>
            <person name="Clum A."/>
            <person name="Salamov A."/>
            <person name="Andreopoulos B."/>
            <person name="Cheng J.F."/>
            <person name="Woyke T."/>
            <person name="Pelin A."/>
            <person name="Henrissat B."/>
            <person name="Reynolds N.K."/>
            <person name="Benny G.L."/>
            <person name="Smith M.E."/>
            <person name="James T.Y."/>
            <person name="Grigoriev I.V."/>
        </authorList>
    </citation>
    <scope>NUCLEOTIDE SEQUENCE [LARGE SCALE GENOMIC DNA]</scope>
    <source>
        <strain evidence="4">RSA 468</strain>
    </source>
</reference>
<dbReference type="Proteomes" id="UP000268162">
    <property type="component" value="Unassembled WGS sequence"/>
</dbReference>
<keyword evidence="2" id="KW-0732">Signal</keyword>
<keyword evidence="4" id="KW-1185">Reference proteome</keyword>
<feature type="region of interest" description="Disordered" evidence="1">
    <location>
        <begin position="27"/>
        <end position="60"/>
    </location>
</feature>
<sequence length="622" mass="70666">MRVFNMNYLNWVALALTLSIHLPSAASSPMDMPASPDYEAMDLGSESQSDQPSTALSNNDPASEALAADLQLLPKHPAEEFQQGQRIQYGQLPTELKSRITDYAIIGNRDQLQLANKENYGLTKDHPYQRTLRRFEVADMARQASKSIPEISQLGQEAMPQLRELNRKCREAIQLSLNGNPAHLETIPVPQEYRQLQLETHRLAYYLGRYFLGTTLLLQEVTKIWRRIFHHQFSASIFYYLEGGFMSSAYEIDQYATANNGEIDKDTLLDFYLFVKHNKDDPLFQLNAWDFINPDHLSSAALADQFPLLALVDVLSNGRQILEILRTLFDPTFLKAIDAGWEPTDSERMHRLIDFNVEPEEGPVAKERIFGAMIPRVISLVMARLATTGRFDHLMEFMDVLPALIETLNSTGENTRDPYFRDIYMYYSFNRLAVILAAVGHHKPALEQFTRVYTDGTSAIPPNDMLADQSELISIMRHEALPKGAEFLRQYWGLPPTSDPEDTSSTTIDGETHEDIPEVELPTDFTHTPVYLGGIYDLSDDNHMVVAMLRTENTSDEVAKLFKGDELAVSYLWNQLACQMTPEKFAQLRRLAYASTQVVDEMDVQISVTELLQYNGVIPSDF</sequence>
<evidence type="ECO:0000256" key="2">
    <source>
        <dbReference type="SAM" id="SignalP"/>
    </source>
</evidence>
<protein>
    <submittedName>
        <fullName evidence="3">Uncharacterized protein</fullName>
    </submittedName>
</protein>
<accession>A0A4P9ZK31</accession>
<evidence type="ECO:0000313" key="4">
    <source>
        <dbReference type="Proteomes" id="UP000268162"/>
    </source>
</evidence>
<gene>
    <name evidence="3" type="ORF">BJ085DRAFT_38543</name>
</gene>
<evidence type="ECO:0000313" key="3">
    <source>
        <dbReference type="EMBL" id="RKP33433.1"/>
    </source>
</evidence>
<feature type="compositionally biased region" description="Low complexity" evidence="1">
    <location>
        <begin position="27"/>
        <end position="37"/>
    </location>
</feature>
<name>A0A4P9ZK31_9FUNG</name>
<dbReference type="AlphaFoldDB" id="A0A4P9ZK31"/>
<proteinExistence type="predicted"/>
<dbReference type="EMBL" id="ML003888">
    <property type="protein sequence ID" value="RKP33433.1"/>
    <property type="molecule type" value="Genomic_DNA"/>
</dbReference>
<feature type="signal peptide" evidence="2">
    <location>
        <begin position="1"/>
        <end position="27"/>
    </location>
</feature>
<organism evidence="3 4">
    <name type="scientific">Dimargaris cristalligena</name>
    <dbReference type="NCBI Taxonomy" id="215637"/>
    <lineage>
        <taxon>Eukaryota</taxon>
        <taxon>Fungi</taxon>
        <taxon>Fungi incertae sedis</taxon>
        <taxon>Zoopagomycota</taxon>
        <taxon>Kickxellomycotina</taxon>
        <taxon>Dimargaritomycetes</taxon>
        <taxon>Dimargaritales</taxon>
        <taxon>Dimargaritaceae</taxon>
        <taxon>Dimargaris</taxon>
    </lineage>
</organism>
<feature type="chain" id="PRO_5020552306" evidence="2">
    <location>
        <begin position="28"/>
        <end position="622"/>
    </location>
</feature>
<feature type="compositionally biased region" description="Polar residues" evidence="1">
    <location>
        <begin position="45"/>
        <end position="60"/>
    </location>
</feature>